<keyword evidence="2" id="KW-1133">Transmembrane helix</keyword>
<reference evidence="3 4" key="1">
    <citation type="journal article" date="2021" name="Sci. Rep.">
        <title>Genome analysis of a halophilic bacterium Halomonas malpeensis YU-PRIM-29(T) reveals its exopolysaccharide and pigment producing capabilities.</title>
        <authorList>
            <person name="Athmika"/>
            <person name="Ghate S.D."/>
            <person name="Arun A.B."/>
            <person name="Rao S.S."/>
            <person name="Kumar S.T.A."/>
            <person name="Kandiyil M.K."/>
            <person name="Saptami K."/>
            <person name="Rekha P.D."/>
        </authorList>
    </citation>
    <scope>NUCLEOTIDE SEQUENCE [LARGE SCALE GENOMIC DNA]</scope>
    <source>
        <strain evidence="4">prim 29</strain>
    </source>
</reference>
<dbReference type="InterPro" id="IPR008875">
    <property type="entry name" value="TraX"/>
</dbReference>
<evidence type="ECO:0000256" key="1">
    <source>
        <dbReference type="SAM" id="MobiDB-lite"/>
    </source>
</evidence>
<evidence type="ECO:0000313" key="3">
    <source>
        <dbReference type="EMBL" id="MCB8887591.1"/>
    </source>
</evidence>
<protein>
    <submittedName>
        <fullName evidence="3">TraX</fullName>
    </submittedName>
</protein>
<keyword evidence="2" id="KW-0812">Transmembrane</keyword>
<feature type="transmembrane region" description="Helical" evidence="2">
    <location>
        <begin position="224"/>
        <end position="243"/>
    </location>
</feature>
<comment type="caution">
    <text evidence="3">The sequence shown here is derived from an EMBL/GenBank/DDBJ whole genome shotgun (WGS) entry which is preliminary data.</text>
</comment>
<evidence type="ECO:0000313" key="4">
    <source>
        <dbReference type="Proteomes" id="UP001319882"/>
    </source>
</evidence>
<feature type="transmembrane region" description="Helical" evidence="2">
    <location>
        <begin position="57"/>
        <end position="78"/>
    </location>
</feature>
<gene>
    <name evidence="3" type="ORF">GEV37_00405</name>
</gene>
<feature type="transmembrane region" description="Helical" evidence="2">
    <location>
        <begin position="170"/>
        <end position="188"/>
    </location>
</feature>
<accession>A0ABS8DMQ6</accession>
<dbReference type="RefSeq" id="WP_227388195.1">
    <property type="nucleotide sequence ID" value="NZ_JBHSCJ010000003.1"/>
</dbReference>
<evidence type="ECO:0000256" key="2">
    <source>
        <dbReference type="SAM" id="Phobius"/>
    </source>
</evidence>
<keyword evidence="4" id="KW-1185">Reference proteome</keyword>
<feature type="transmembrane region" description="Helical" evidence="2">
    <location>
        <begin position="255"/>
        <end position="272"/>
    </location>
</feature>
<proteinExistence type="predicted"/>
<feature type="transmembrane region" description="Helical" evidence="2">
    <location>
        <begin position="145"/>
        <end position="164"/>
    </location>
</feature>
<dbReference type="Proteomes" id="UP001319882">
    <property type="component" value="Unassembled WGS sequence"/>
</dbReference>
<feature type="transmembrane region" description="Helical" evidence="2">
    <location>
        <begin position="114"/>
        <end position="133"/>
    </location>
</feature>
<organism evidence="3 4">
    <name type="scientific">Vreelandella malpeensis</name>
    <dbReference type="NCBI Taxonomy" id="1172368"/>
    <lineage>
        <taxon>Bacteria</taxon>
        <taxon>Pseudomonadati</taxon>
        <taxon>Pseudomonadota</taxon>
        <taxon>Gammaproteobacteria</taxon>
        <taxon>Oceanospirillales</taxon>
        <taxon>Halomonadaceae</taxon>
        <taxon>Vreelandella</taxon>
    </lineage>
</organism>
<dbReference type="EMBL" id="WHVL01000001">
    <property type="protein sequence ID" value="MCB8887591.1"/>
    <property type="molecule type" value="Genomic_DNA"/>
</dbReference>
<feature type="transmembrane region" description="Helical" evidence="2">
    <location>
        <begin position="195"/>
        <end position="212"/>
    </location>
</feature>
<keyword evidence="2" id="KW-0472">Membrane</keyword>
<name>A0ABS8DMQ6_9GAMM</name>
<sequence>MTHPSDAPARSTAAPVSAPRTDERPSSHWTAWGQWLALVTMTIDHLVRYVLPNGWDLSWAGSSIGRIAFPLFAAMVAWHGLFNTRNPLRYARRVMVIGIAAQVPYMMMPRASDAFVLNVCFTLASGLALGALVRLGWQHYLRQTLNFGWLLLGTAGLVTVWYLLGFWVEYGHNGLLLIPLFMFAMHALSETRDALISRLWAGLAAFPLLWIAGQMNASDMAKSFTVATCLVVLLLAAGASQRIPPVFKAMPRKMWLAWYPAHFAVIALWVVISGRWAM</sequence>
<feature type="region of interest" description="Disordered" evidence="1">
    <location>
        <begin position="1"/>
        <end position="26"/>
    </location>
</feature>
<dbReference type="Pfam" id="PF05857">
    <property type="entry name" value="TraX"/>
    <property type="match status" value="1"/>
</dbReference>